<keyword evidence="2" id="KW-1003">Cell membrane</keyword>
<feature type="transmembrane region" description="Helical" evidence="7">
    <location>
        <begin position="180"/>
        <end position="198"/>
    </location>
</feature>
<evidence type="ECO:0000256" key="4">
    <source>
        <dbReference type="ARBA" id="ARBA00022692"/>
    </source>
</evidence>
<keyword evidence="6 7" id="KW-0472">Membrane</keyword>
<dbReference type="Pfam" id="PF00953">
    <property type="entry name" value="Glycos_transf_4"/>
    <property type="match status" value="1"/>
</dbReference>
<keyword evidence="4 7" id="KW-0812">Transmembrane</keyword>
<feature type="transmembrane region" description="Helical" evidence="7">
    <location>
        <begin position="283"/>
        <end position="302"/>
    </location>
</feature>
<feature type="transmembrane region" description="Helical" evidence="7">
    <location>
        <begin position="99"/>
        <end position="116"/>
    </location>
</feature>
<organism evidence="8 9">
    <name type="scientific">Sulfurovum xiamenensis</name>
    <dbReference type="NCBI Taxonomy" id="3019066"/>
    <lineage>
        <taxon>Bacteria</taxon>
        <taxon>Pseudomonadati</taxon>
        <taxon>Campylobacterota</taxon>
        <taxon>Epsilonproteobacteria</taxon>
        <taxon>Campylobacterales</taxon>
        <taxon>Sulfurovaceae</taxon>
        <taxon>Sulfurovum</taxon>
    </lineage>
</organism>
<feature type="transmembrane region" description="Helical" evidence="7">
    <location>
        <begin position="122"/>
        <end position="144"/>
    </location>
</feature>
<feature type="transmembrane region" description="Helical" evidence="7">
    <location>
        <begin position="6"/>
        <end position="26"/>
    </location>
</feature>
<protein>
    <submittedName>
        <fullName evidence="8">MraY family glycosyltransferase</fullName>
    </submittedName>
</protein>
<dbReference type="Proteomes" id="UP001169066">
    <property type="component" value="Unassembled WGS sequence"/>
</dbReference>
<keyword evidence="5 7" id="KW-1133">Transmembrane helix</keyword>
<evidence type="ECO:0000256" key="6">
    <source>
        <dbReference type="ARBA" id="ARBA00023136"/>
    </source>
</evidence>
<evidence type="ECO:0000256" key="7">
    <source>
        <dbReference type="SAM" id="Phobius"/>
    </source>
</evidence>
<keyword evidence="9" id="KW-1185">Reference proteome</keyword>
<dbReference type="InterPro" id="IPR018480">
    <property type="entry name" value="PNAcMuramoyl-5peptid_Trfase_CS"/>
</dbReference>
<accession>A0ABT7QNH5</accession>
<gene>
    <name evidence="8" type="ORF">PF327_00190</name>
</gene>
<evidence type="ECO:0000256" key="3">
    <source>
        <dbReference type="ARBA" id="ARBA00022679"/>
    </source>
</evidence>
<keyword evidence="3" id="KW-0808">Transferase</keyword>
<feature type="transmembrane region" description="Helical" evidence="7">
    <location>
        <begin position="205"/>
        <end position="224"/>
    </location>
</feature>
<sequence length="336" mass="37595">MQMYMVFVGIFILSLLLVGLVKHYAAEMGLIDVPNERSTHRNHTPRGAGIGFYLAIALVLPIFYFDVILSYASTCIAVLLVFIVGLLDDHRDTSPNTKFLIIIVSTVLLYFDNIVIDHLGVFFGFELSLGWFALPFTIFAVVGFTNAMNLIDGLDGLAATVSMVILGSFFVVGYTYDDLFMMMMSGAFISALLGFLVFNWHPASIFMGDSGSLTLGFVISLLAIKSLAYLPTVSILFIAAIPILDTLVVMMRRKIKARSMFSADRCHIHHILRHFFAEDTRNTVLFLGVFQAIYSLTGLQLEKHMDEGFLLILFLLNGILMYMFLAAMIKRQKRNC</sequence>
<dbReference type="EMBL" id="JAQIBC010000001">
    <property type="protein sequence ID" value="MDM5262621.1"/>
    <property type="molecule type" value="Genomic_DNA"/>
</dbReference>
<dbReference type="PROSITE" id="PS01348">
    <property type="entry name" value="MRAY_2"/>
    <property type="match status" value="1"/>
</dbReference>
<evidence type="ECO:0000256" key="5">
    <source>
        <dbReference type="ARBA" id="ARBA00022989"/>
    </source>
</evidence>
<evidence type="ECO:0000256" key="2">
    <source>
        <dbReference type="ARBA" id="ARBA00022475"/>
    </source>
</evidence>
<evidence type="ECO:0000256" key="1">
    <source>
        <dbReference type="ARBA" id="ARBA00004651"/>
    </source>
</evidence>
<evidence type="ECO:0000313" key="8">
    <source>
        <dbReference type="EMBL" id="MDM5262621.1"/>
    </source>
</evidence>
<dbReference type="CDD" id="cd06853">
    <property type="entry name" value="GT_WecA_like"/>
    <property type="match status" value="1"/>
</dbReference>
<comment type="subcellular location">
    <subcellularLocation>
        <location evidence="1">Cell membrane</location>
        <topology evidence="1">Multi-pass membrane protein</topology>
    </subcellularLocation>
</comment>
<dbReference type="PANTHER" id="PTHR22926:SF3">
    <property type="entry name" value="UNDECAPRENYL-PHOSPHATE ALPHA-N-ACETYLGLUCOSAMINYL 1-PHOSPHATE TRANSFERASE"/>
    <property type="match status" value="1"/>
</dbReference>
<feature type="transmembrane region" description="Helical" evidence="7">
    <location>
        <begin position="308"/>
        <end position="329"/>
    </location>
</feature>
<dbReference type="RefSeq" id="WP_289400793.1">
    <property type="nucleotide sequence ID" value="NZ_JAQIBC010000001.1"/>
</dbReference>
<feature type="transmembrane region" description="Helical" evidence="7">
    <location>
        <begin position="47"/>
        <end position="65"/>
    </location>
</feature>
<feature type="transmembrane region" description="Helical" evidence="7">
    <location>
        <begin position="71"/>
        <end position="87"/>
    </location>
</feature>
<feature type="transmembrane region" description="Helical" evidence="7">
    <location>
        <begin position="230"/>
        <end position="250"/>
    </location>
</feature>
<name>A0ABT7QNH5_9BACT</name>
<reference evidence="8" key="1">
    <citation type="submission" date="2023-01" db="EMBL/GenBank/DDBJ databases">
        <title>Sulfurovum sp. XTW-4 genome assembly.</title>
        <authorList>
            <person name="Wang J."/>
        </authorList>
    </citation>
    <scope>NUCLEOTIDE SEQUENCE</scope>
    <source>
        <strain evidence="8">XTW-4</strain>
    </source>
</reference>
<feature type="transmembrane region" description="Helical" evidence="7">
    <location>
        <begin position="156"/>
        <end position="174"/>
    </location>
</feature>
<comment type="caution">
    <text evidence="8">The sequence shown here is derived from an EMBL/GenBank/DDBJ whole genome shotgun (WGS) entry which is preliminary data.</text>
</comment>
<dbReference type="InterPro" id="IPR000715">
    <property type="entry name" value="Glycosyl_transferase_4"/>
</dbReference>
<dbReference type="PANTHER" id="PTHR22926">
    <property type="entry name" value="PHOSPHO-N-ACETYLMURAMOYL-PENTAPEPTIDE-TRANSFERASE"/>
    <property type="match status" value="1"/>
</dbReference>
<evidence type="ECO:0000313" key="9">
    <source>
        <dbReference type="Proteomes" id="UP001169066"/>
    </source>
</evidence>
<proteinExistence type="predicted"/>